<reference evidence="1" key="1">
    <citation type="submission" date="2021-10" db="EMBL/GenBank/DDBJ databases">
        <title>Collection of gut derived symbiotic bacterial strains cultured from healthy donors.</title>
        <authorList>
            <person name="Lin H."/>
            <person name="Littmann E."/>
            <person name="Claire K."/>
            <person name="Pamer E."/>
        </authorList>
    </citation>
    <scope>NUCLEOTIDE SEQUENCE</scope>
    <source>
        <strain evidence="1">MSK.23.18</strain>
    </source>
</reference>
<evidence type="ECO:0000313" key="2">
    <source>
        <dbReference type="Proteomes" id="UP001297370"/>
    </source>
</evidence>
<gene>
    <name evidence="1" type="ORF">LIQ08_18915</name>
</gene>
<evidence type="ECO:0000313" key="1">
    <source>
        <dbReference type="EMBL" id="MCB5621181.1"/>
    </source>
</evidence>
<sequence length="100" mass="12041">MNKVIIYYGSKEKFNQIIPKEYRNLTDLVYESDKDGKIMKLVIPTQSGEYPKEEKEEKIFVKNFVISSDEYAGVREHVIEILYLIFDYPHKHYTFKHFEI</sequence>
<dbReference type="Proteomes" id="UP001297370">
    <property type="component" value="Unassembled WGS sequence"/>
</dbReference>
<protein>
    <submittedName>
        <fullName evidence="1">Uncharacterized protein</fullName>
    </submittedName>
</protein>
<name>A0AAJ1B9P8_MEDGN</name>
<accession>A0AAJ1B9P8</accession>
<proteinExistence type="predicted"/>
<comment type="caution">
    <text evidence="1">The sequence shown here is derived from an EMBL/GenBank/DDBJ whole genome shotgun (WGS) entry which is preliminary data.</text>
</comment>
<dbReference type="AlphaFoldDB" id="A0AAJ1B9P8"/>
<dbReference type="RefSeq" id="WP_173867833.1">
    <property type="nucleotide sequence ID" value="NZ_JAAIQY010000085.1"/>
</dbReference>
<organism evidence="1 2">
    <name type="scientific">Mediterraneibacter gnavus</name>
    <name type="common">Ruminococcus gnavus</name>
    <dbReference type="NCBI Taxonomy" id="33038"/>
    <lineage>
        <taxon>Bacteria</taxon>
        <taxon>Bacillati</taxon>
        <taxon>Bacillota</taxon>
        <taxon>Clostridia</taxon>
        <taxon>Lachnospirales</taxon>
        <taxon>Lachnospiraceae</taxon>
        <taxon>Mediterraneibacter</taxon>
    </lineage>
</organism>
<dbReference type="EMBL" id="JAJBOM010000070">
    <property type="protein sequence ID" value="MCB5621181.1"/>
    <property type="molecule type" value="Genomic_DNA"/>
</dbReference>